<dbReference type="OrthoDB" id="5570013at2759"/>
<evidence type="ECO:0000313" key="4">
    <source>
        <dbReference type="Proteomes" id="UP000230002"/>
    </source>
</evidence>
<keyword evidence="2" id="KW-1133">Transmembrane helix</keyword>
<keyword evidence="2" id="KW-0472">Membrane</keyword>
<evidence type="ECO:0000256" key="1">
    <source>
        <dbReference type="SAM" id="MobiDB-lite"/>
    </source>
</evidence>
<evidence type="ECO:0000256" key="2">
    <source>
        <dbReference type="SAM" id="Phobius"/>
    </source>
</evidence>
<keyword evidence="4" id="KW-1185">Reference proteome</keyword>
<reference evidence="3 4" key="1">
    <citation type="journal article" date="2015" name="Sci. Rep.">
        <title>Chromosome-level genome map provides insights into diverse defense mechanisms in the medicinal fungus Ganoderma sinense.</title>
        <authorList>
            <person name="Zhu Y."/>
            <person name="Xu J."/>
            <person name="Sun C."/>
            <person name="Zhou S."/>
            <person name="Xu H."/>
            <person name="Nelson D.R."/>
            <person name="Qian J."/>
            <person name="Song J."/>
            <person name="Luo H."/>
            <person name="Xiang L."/>
            <person name="Li Y."/>
            <person name="Xu Z."/>
            <person name="Ji A."/>
            <person name="Wang L."/>
            <person name="Lu S."/>
            <person name="Hayward A."/>
            <person name="Sun W."/>
            <person name="Li X."/>
            <person name="Schwartz D.C."/>
            <person name="Wang Y."/>
            <person name="Chen S."/>
        </authorList>
    </citation>
    <scope>NUCLEOTIDE SEQUENCE [LARGE SCALE GENOMIC DNA]</scope>
    <source>
        <strain evidence="3 4">ZZ0214-1</strain>
    </source>
</reference>
<dbReference type="Proteomes" id="UP000230002">
    <property type="component" value="Unassembled WGS sequence"/>
</dbReference>
<dbReference type="AlphaFoldDB" id="A0A2G8SJ47"/>
<dbReference type="STRING" id="1077348.A0A2G8SJ47"/>
<dbReference type="EMBL" id="AYKW01000007">
    <property type="protein sequence ID" value="PIL33805.1"/>
    <property type="molecule type" value="Genomic_DNA"/>
</dbReference>
<protein>
    <submittedName>
        <fullName evidence="3">Uncharacterized protein</fullName>
    </submittedName>
</protein>
<feature type="transmembrane region" description="Helical" evidence="2">
    <location>
        <begin position="55"/>
        <end position="72"/>
    </location>
</feature>
<gene>
    <name evidence="3" type="ORF">GSI_04430</name>
</gene>
<comment type="caution">
    <text evidence="3">The sequence shown here is derived from an EMBL/GenBank/DDBJ whole genome shotgun (WGS) entry which is preliminary data.</text>
</comment>
<proteinExistence type="predicted"/>
<sequence length="427" mass="46384">MNPFPAGQPGSEKGSQIEAHLASPYSGPPGYSAIVQPSINVIPQDRPRNAYRRRFWHLLACTFFLLCVLYVLQNKHPNLTQSSSLLGPDQCADHVTWQEVPDVPLGYRAHLRTSVTLPVAENIISVIAEGARIQGSLEVSQTADAGSDAVVDVDVFYRNEENFNEATVCVLHPTDNEWGLGIFTPLWNPPSRGDPFNHLRFVVHLRLPAATSTSPLTIVQLKTDLRNFSQQLRALADTVYIDTLSLKSTNGRIVAESVKGDHLKLHTTNAAITGHFNTAADLDLFSTNGHIDAKVSLLPALSDVPASLSGPYHVSTQTSNAAIDLAFVDAPLDYALTASARTSNSRVDVTMHETFEGAFDLSTTNARAPTVNGRNGRDPAGRGRTRGHVVRSTGRTAVHGNVWWSEENKERGSVWVSTSNGGVRLTV</sequence>
<feature type="region of interest" description="Disordered" evidence="1">
    <location>
        <begin position="366"/>
        <end position="390"/>
    </location>
</feature>
<name>A0A2G8SJ47_9APHY</name>
<evidence type="ECO:0000313" key="3">
    <source>
        <dbReference type="EMBL" id="PIL33805.1"/>
    </source>
</evidence>
<keyword evidence="2" id="KW-0812">Transmembrane</keyword>
<organism evidence="3 4">
    <name type="scientific">Ganoderma sinense ZZ0214-1</name>
    <dbReference type="NCBI Taxonomy" id="1077348"/>
    <lineage>
        <taxon>Eukaryota</taxon>
        <taxon>Fungi</taxon>
        <taxon>Dikarya</taxon>
        <taxon>Basidiomycota</taxon>
        <taxon>Agaricomycotina</taxon>
        <taxon>Agaricomycetes</taxon>
        <taxon>Polyporales</taxon>
        <taxon>Polyporaceae</taxon>
        <taxon>Ganoderma</taxon>
    </lineage>
</organism>
<accession>A0A2G8SJ47</accession>